<accession>A0AAE8ZWI4</accession>
<feature type="compositionally biased region" description="Polar residues" evidence="1">
    <location>
        <begin position="330"/>
        <end position="343"/>
    </location>
</feature>
<feature type="compositionally biased region" description="Basic and acidic residues" evidence="1">
    <location>
        <begin position="318"/>
        <end position="329"/>
    </location>
</feature>
<dbReference type="AlphaFoldDB" id="A0AAE8ZWI4"/>
<feature type="compositionally biased region" description="Basic and acidic residues" evidence="1">
    <location>
        <begin position="112"/>
        <end position="122"/>
    </location>
</feature>
<proteinExistence type="predicted"/>
<feature type="region of interest" description="Disordered" evidence="1">
    <location>
        <begin position="298"/>
        <end position="378"/>
    </location>
</feature>
<reference evidence="2 3" key="1">
    <citation type="submission" date="2022-05" db="EMBL/GenBank/DDBJ databases">
        <title>Chromosome-level reference genomes for two strains of Caenorhabditis briggsae: an improved platform for comparative genomics.</title>
        <authorList>
            <person name="Stevens L."/>
            <person name="Andersen E.C."/>
        </authorList>
    </citation>
    <scope>NUCLEOTIDE SEQUENCE [LARGE SCALE GENOMIC DNA]</scope>
    <source>
        <strain evidence="2">QX1410_ONT</strain>
        <tissue evidence="2">Whole-organism</tissue>
    </source>
</reference>
<feature type="region of interest" description="Disordered" evidence="1">
    <location>
        <begin position="1"/>
        <end position="170"/>
    </location>
</feature>
<protein>
    <submittedName>
        <fullName evidence="2">Uncharacterized protein</fullName>
    </submittedName>
</protein>
<evidence type="ECO:0000313" key="2">
    <source>
        <dbReference type="EMBL" id="ULT81632.1"/>
    </source>
</evidence>
<feature type="compositionally biased region" description="Polar residues" evidence="1">
    <location>
        <begin position="196"/>
        <end position="222"/>
    </location>
</feature>
<organism evidence="2 3">
    <name type="scientific">Caenorhabditis briggsae</name>
    <dbReference type="NCBI Taxonomy" id="6238"/>
    <lineage>
        <taxon>Eukaryota</taxon>
        <taxon>Metazoa</taxon>
        <taxon>Ecdysozoa</taxon>
        <taxon>Nematoda</taxon>
        <taxon>Chromadorea</taxon>
        <taxon>Rhabditida</taxon>
        <taxon>Rhabditina</taxon>
        <taxon>Rhabditomorpha</taxon>
        <taxon>Rhabditoidea</taxon>
        <taxon>Rhabditidae</taxon>
        <taxon>Peloderinae</taxon>
        <taxon>Caenorhabditis</taxon>
    </lineage>
</organism>
<feature type="compositionally biased region" description="Basic residues" evidence="1">
    <location>
        <begin position="1"/>
        <end position="24"/>
    </location>
</feature>
<gene>
    <name evidence="2" type="ORF">L3Y34_011549</name>
</gene>
<feature type="compositionally biased region" description="Basic and acidic residues" evidence="1">
    <location>
        <begin position="25"/>
        <end position="41"/>
    </location>
</feature>
<evidence type="ECO:0000313" key="3">
    <source>
        <dbReference type="Proteomes" id="UP000827892"/>
    </source>
</evidence>
<feature type="compositionally biased region" description="Polar residues" evidence="1">
    <location>
        <begin position="88"/>
        <end position="98"/>
    </location>
</feature>
<sequence length="378" mass="42388">MAPHNKRHEKRATWRHVAARKKRLSRADEKLESFLKKYSQKEKKRNALRATREPRNELLLGSTSSLDSTGVSDYPGQLSENLEHPSNPVGTRNMSNGHPSEDLERPSNPIDTRSRSISRETRQFTGHITNTVTSRDLDQSASNQGATSSRQGYTQVREEMPSTSTGRASRGITRVLYTPIHRFSPYHDPITNRQLFGRLNQNPSPRADQAQQKESQNPSIALNEQESTDEDEEEPRTKKARATTDENSNPTQDSNSYDGESFQSYMNSLGATGYTIGRGHYGGSSGGVATQSRAPLLDLTQQPNRRKRGHAPAVQRRVPRDNLTIEERIQQMNLESGNNNSSPSDREAENAWSEDTSSEDSSTNTSFSEITDDENQEN</sequence>
<feature type="compositionally biased region" description="Low complexity" evidence="1">
    <location>
        <begin position="58"/>
        <end position="73"/>
    </location>
</feature>
<name>A0AAE8ZWI4_CAEBR</name>
<feature type="compositionally biased region" description="Polar residues" evidence="1">
    <location>
        <begin position="245"/>
        <end position="262"/>
    </location>
</feature>
<feature type="compositionally biased region" description="Low complexity" evidence="1">
    <location>
        <begin position="353"/>
        <end position="369"/>
    </location>
</feature>
<feature type="compositionally biased region" description="Polar residues" evidence="1">
    <location>
        <begin position="123"/>
        <end position="154"/>
    </location>
</feature>
<feature type="region of interest" description="Disordered" evidence="1">
    <location>
        <begin position="196"/>
        <end position="262"/>
    </location>
</feature>
<dbReference type="EMBL" id="CP090896">
    <property type="protein sequence ID" value="ULT81632.1"/>
    <property type="molecule type" value="Genomic_DNA"/>
</dbReference>
<evidence type="ECO:0000256" key="1">
    <source>
        <dbReference type="SAM" id="MobiDB-lite"/>
    </source>
</evidence>
<dbReference type="Proteomes" id="UP000827892">
    <property type="component" value="Chromosome X"/>
</dbReference>